<feature type="region of interest" description="Disordered" evidence="1">
    <location>
        <begin position="125"/>
        <end position="206"/>
    </location>
</feature>
<feature type="compositionally biased region" description="Gly residues" evidence="1">
    <location>
        <begin position="187"/>
        <end position="200"/>
    </location>
</feature>
<protein>
    <recommendedName>
        <fullName evidence="2">PDZ domain-containing protein</fullName>
    </recommendedName>
</protein>
<dbReference type="Proteomes" id="UP000327493">
    <property type="component" value="Chromosome 16"/>
</dbReference>
<keyword evidence="4" id="KW-1185">Reference proteome</keyword>
<dbReference type="GO" id="GO:0005634">
    <property type="term" value="C:nucleus"/>
    <property type="evidence" value="ECO:0007669"/>
    <property type="project" value="TreeGrafter"/>
</dbReference>
<proteinExistence type="predicted"/>
<gene>
    <name evidence="3" type="ORF">FQN60_008322</name>
</gene>
<dbReference type="Pfam" id="PF00595">
    <property type="entry name" value="PDZ"/>
    <property type="match status" value="1"/>
</dbReference>
<dbReference type="GO" id="GO:0005886">
    <property type="term" value="C:plasma membrane"/>
    <property type="evidence" value="ECO:0007669"/>
    <property type="project" value="TreeGrafter"/>
</dbReference>
<dbReference type="PANTHER" id="PTHR46848">
    <property type="entry name" value="REGULATOR OF G-PROTEIN SIGNALING 3"/>
    <property type="match status" value="1"/>
</dbReference>
<dbReference type="EMBL" id="VOFY01000016">
    <property type="protein sequence ID" value="KAA8584537.1"/>
    <property type="molecule type" value="Genomic_DNA"/>
</dbReference>
<comment type="caution">
    <text evidence="3">The sequence shown here is derived from an EMBL/GenBank/DDBJ whole genome shotgun (WGS) entry which is preliminary data.</text>
</comment>
<feature type="compositionally biased region" description="Polar residues" evidence="1">
    <location>
        <begin position="1"/>
        <end position="13"/>
    </location>
</feature>
<dbReference type="InterPro" id="IPR001478">
    <property type="entry name" value="PDZ"/>
</dbReference>
<feature type="domain" description="PDZ" evidence="2">
    <location>
        <begin position="66"/>
        <end position="115"/>
    </location>
</feature>
<evidence type="ECO:0000313" key="3">
    <source>
        <dbReference type="EMBL" id="KAA8584537.1"/>
    </source>
</evidence>
<dbReference type="PROSITE" id="PS50106">
    <property type="entry name" value="PDZ"/>
    <property type="match status" value="1"/>
</dbReference>
<dbReference type="Gene3D" id="2.30.42.10">
    <property type="match status" value="1"/>
</dbReference>
<name>A0A5J5CS23_9PERO</name>
<accession>A0A5J5CS23</accession>
<organism evidence="3 4">
    <name type="scientific">Etheostoma spectabile</name>
    <name type="common">orangethroat darter</name>
    <dbReference type="NCBI Taxonomy" id="54343"/>
    <lineage>
        <taxon>Eukaryota</taxon>
        <taxon>Metazoa</taxon>
        <taxon>Chordata</taxon>
        <taxon>Craniata</taxon>
        <taxon>Vertebrata</taxon>
        <taxon>Euteleostomi</taxon>
        <taxon>Actinopterygii</taxon>
        <taxon>Neopterygii</taxon>
        <taxon>Teleostei</taxon>
        <taxon>Neoteleostei</taxon>
        <taxon>Acanthomorphata</taxon>
        <taxon>Eupercaria</taxon>
        <taxon>Perciformes</taxon>
        <taxon>Percoidei</taxon>
        <taxon>Percidae</taxon>
        <taxon>Etheostomatinae</taxon>
        <taxon>Etheostoma</taxon>
    </lineage>
</organism>
<feature type="region of interest" description="Disordered" evidence="1">
    <location>
        <begin position="1"/>
        <end position="24"/>
    </location>
</feature>
<evidence type="ECO:0000259" key="2">
    <source>
        <dbReference type="PROSITE" id="PS50106"/>
    </source>
</evidence>
<sequence length="343" mass="36929">MIHNTLKSTQPSEHSPRRTHSAAQRKLWRYSGCRGASQVECHRRSVCVLAADLNAGEEGGRRGSGGGPADQAGLQQLDTLLQLNGQPVEQWKCVDLAHAIRNSANEIILVVWRTGPSAKPNFEGLIHRPSYKPSTSNYDAPSPPTRRRAPDVGTSKTPPAVPPLPAHHRASATRRLLVNGSEPGNSSGIGAGTLGWGAQGGSAEELDGKPRHLHHPHTATLKGTRVKASNGDNYIILAPINPGSQILRPVYQDNHGTLGYIPHGRLLVHSSRGVVGVLFLEVLLVEVVVVEEVPLDLCSRALILSEEMILHESKHHSLKVSGISVSKMLTLNCLYLCLVCTHG</sequence>
<dbReference type="SMART" id="SM00228">
    <property type="entry name" value="PDZ"/>
    <property type="match status" value="1"/>
</dbReference>
<dbReference type="InterPro" id="IPR036034">
    <property type="entry name" value="PDZ_sf"/>
</dbReference>
<dbReference type="PANTHER" id="PTHR46848:SF1">
    <property type="entry name" value="REGULATOR OF G-PROTEIN SIGNALING 3"/>
    <property type="match status" value="1"/>
</dbReference>
<dbReference type="SUPFAM" id="SSF50156">
    <property type="entry name" value="PDZ domain-like"/>
    <property type="match status" value="1"/>
</dbReference>
<reference evidence="3 4" key="1">
    <citation type="submission" date="2019-08" db="EMBL/GenBank/DDBJ databases">
        <title>A chromosome-level genome assembly, high-density linkage maps, and genome scans reveal the genomic architecture of hybrid incompatibilities underlying speciation via character displacement in darters (Percidae: Etheostominae).</title>
        <authorList>
            <person name="Moran R.L."/>
            <person name="Catchen J.M."/>
            <person name="Fuller R.C."/>
        </authorList>
    </citation>
    <scope>NUCLEOTIDE SEQUENCE [LARGE SCALE GENOMIC DNA]</scope>
    <source>
        <strain evidence="3">EspeVRDwgs_2016</strain>
        <tissue evidence="3">Muscle</tissue>
    </source>
</reference>
<dbReference type="AlphaFoldDB" id="A0A5J5CS23"/>
<evidence type="ECO:0000313" key="4">
    <source>
        <dbReference type="Proteomes" id="UP000327493"/>
    </source>
</evidence>
<evidence type="ECO:0000256" key="1">
    <source>
        <dbReference type="SAM" id="MobiDB-lite"/>
    </source>
</evidence>